<dbReference type="Proteomes" id="UP000664399">
    <property type="component" value="Unassembled WGS sequence"/>
</dbReference>
<sequence length="178" mass="18852">MSVRHPMLRKLLLWPLLLLTLSGFMGLQAIQTLSLPDELPRATLMRVVGIDIAPHQSAATVQHAMPSNMAGMDMGVADHAHPAPADTQTALYHKAGMAPPGQAPPSDCPEHSHDNGSCPLCSFLTLTAAVPSFATALPTLLLGWYRTALPAPRAQHCPAIRLGLPPACGPPDILTELL</sequence>
<dbReference type="EMBL" id="JAFVMG010000012">
    <property type="protein sequence ID" value="MBO1328958.1"/>
    <property type="molecule type" value="Genomic_DNA"/>
</dbReference>
<reference evidence="1 2" key="1">
    <citation type="submission" date="2021-03" db="EMBL/GenBank/DDBJ databases">
        <title>The complete genome sequence of Acetobacter suratthaniensis TBRC 1719.</title>
        <authorList>
            <person name="Charoenyingcharoen P."/>
            <person name="Yukphan P."/>
        </authorList>
    </citation>
    <scope>NUCLEOTIDE SEQUENCE [LARGE SCALE GENOMIC DNA]</scope>
    <source>
        <strain evidence="1 2">TBRC 1719</strain>
    </source>
</reference>
<dbReference type="RefSeq" id="WP_207854835.1">
    <property type="nucleotide sequence ID" value="NZ_JAFVMG010000012.1"/>
</dbReference>
<evidence type="ECO:0000313" key="1">
    <source>
        <dbReference type="EMBL" id="MBO1328958.1"/>
    </source>
</evidence>
<protein>
    <recommendedName>
        <fullName evidence="3">DUF2946 domain-containing protein</fullName>
    </recommendedName>
</protein>
<name>A0ABS3LNK5_9PROT</name>
<comment type="caution">
    <text evidence="1">The sequence shown here is derived from an EMBL/GenBank/DDBJ whole genome shotgun (WGS) entry which is preliminary data.</text>
</comment>
<gene>
    <name evidence="1" type="ORF">J2D75_10805</name>
</gene>
<evidence type="ECO:0000313" key="2">
    <source>
        <dbReference type="Proteomes" id="UP000664399"/>
    </source>
</evidence>
<keyword evidence="2" id="KW-1185">Reference proteome</keyword>
<proteinExistence type="predicted"/>
<accession>A0ABS3LNK5</accession>
<evidence type="ECO:0008006" key="3">
    <source>
        <dbReference type="Google" id="ProtNLM"/>
    </source>
</evidence>
<organism evidence="1 2">
    <name type="scientific">Acetobacter suratthaniensis</name>
    <dbReference type="NCBI Taxonomy" id="1502841"/>
    <lineage>
        <taxon>Bacteria</taxon>
        <taxon>Pseudomonadati</taxon>
        <taxon>Pseudomonadota</taxon>
        <taxon>Alphaproteobacteria</taxon>
        <taxon>Acetobacterales</taxon>
        <taxon>Acetobacteraceae</taxon>
        <taxon>Acetobacter</taxon>
    </lineage>
</organism>